<feature type="chain" id="PRO_5020587092" evidence="2">
    <location>
        <begin position="25"/>
        <end position="795"/>
    </location>
</feature>
<dbReference type="RefSeq" id="WP_133398807.1">
    <property type="nucleotide sequence ID" value="NZ_SMZX01000001.1"/>
</dbReference>
<evidence type="ECO:0000256" key="2">
    <source>
        <dbReference type="SAM" id="SignalP"/>
    </source>
</evidence>
<dbReference type="InterPro" id="IPR006626">
    <property type="entry name" value="PbH1"/>
</dbReference>
<reference evidence="4 5" key="1">
    <citation type="submission" date="2019-03" db="EMBL/GenBank/DDBJ databases">
        <title>Genome Sequencing and Assembly of Various Microbes Isolated from Partially Reclaimed Soil and Acid Mine Drainage (AMD) Site.</title>
        <authorList>
            <person name="Steinbock B."/>
            <person name="Bechtold R."/>
            <person name="Sevigny J.L."/>
            <person name="Thomas D."/>
            <person name="Cuthill L.R."/>
            <person name="Aveiro Johannsen E.J."/>
            <person name="Thomas K."/>
            <person name="Ghosh A."/>
        </authorList>
    </citation>
    <scope>NUCLEOTIDE SEQUENCE [LARGE SCALE GENOMIC DNA]</scope>
    <source>
        <strain evidence="4 5">F-B2</strain>
    </source>
</reference>
<dbReference type="EMBL" id="SMZX01000001">
    <property type="protein sequence ID" value="TDL45661.1"/>
    <property type="molecule type" value="Genomic_DNA"/>
</dbReference>
<dbReference type="Proteomes" id="UP000295633">
    <property type="component" value="Unassembled WGS sequence"/>
</dbReference>
<feature type="signal peptide" evidence="2">
    <location>
        <begin position="1"/>
        <end position="24"/>
    </location>
</feature>
<dbReference type="InterPro" id="IPR022441">
    <property type="entry name" value="Para_beta_helix_rpt-2"/>
</dbReference>
<evidence type="ECO:0000256" key="1">
    <source>
        <dbReference type="SAM" id="MobiDB-lite"/>
    </source>
</evidence>
<comment type="caution">
    <text evidence="4">The sequence shown here is derived from an EMBL/GenBank/DDBJ whole genome shotgun (WGS) entry which is preliminary data.</text>
</comment>
<dbReference type="InterPro" id="IPR012334">
    <property type="entry name" value="Pectin_lyas_fold"/>
</dbReference>
<name>A0A4R5YLY7_9MICO</name>
<protein>
    <submittedName>
        <fullName evidence="4">Right-handed parallel beta-helix repeat-containing protein</fullName>
    </submittedName>
</protein>
<dbReference type="NCBIfam" id="TIGR03804">
    <property type="entry name" value="para_beta_helix"/>
    <property type="match status" value="1"/>
</dbReference>
<sequence>MTAAAVALSLVAVGSVVTATGAAAATRVTDSFSRTVAAGWGTSTSGAAWTTSSSRVTSVRNGAAAVLQSPGTATVQSIRSLSATDSVLSATLWPEKATTAGNGSTISLALRSDGKYSYQARVGFGRSGVNLWISRFDGSSSREVVLRSLKPIKSLPAGTRVRAEFSLTGTSPVQIRARIWADGSTKPAWQASFDDTSAQRIARAGYPAISTYLSASSPSNTVRIDDVDISDAASPTPTPTPPPAPPAGNGSVGSATVGSTAYPVPARAIFVAPRGTKTGSGTVNDPYGSAAYAVSRAPSGSTIVLRGGTYREYVYVGFNKALTIQAYPGEAVWFDGSSPVTGWVRSGNTWVKTGWTHRFDHSVSFTAGRDDTSRFVDGTNPLAGYPDQVWINDQALKQVGSAGAVTAGTFFVDEGGRRLVIGSDPSGKRVEASTLARAFKVQGKHTTLRGFGVERYATTVSMMGAVTAEVDDISLENMVVRDNATIGVYAWNDVKNFRRLTVTGNGLMGLGVNKAADVSLTDSVIARNNAQRFKPAPAAGGVKITEADGVRVDGNIVSDNNGSGVWFDVNSRDIRVTGNTVSGNTTTGVQIELSENAIIADNHLSRNVLGAKIMNSGEVDIWNNTIDASTRALSFAQDERRQPASGLKSIVPWLLDDVTVRNNVISYGTDSSTCPILAQDSERRLIGAGLGVAMDSNVYYRRDSATPANLACWANGANGTKSVKTLPELTAFTGNDRNSALWTGTPILSSSLTVRSDVLASPRAALAGLPSDVAASIGVAAGTKRPGAFSPVLGR</sequence>
<dbReference type="InterPro" id="IPR039448">
    <property type="entry name" value="Beta_helix"/>
</dbReference>
<gene>
    <name evidence="4" type="ORF">E2R54_04200</name>
</gene>
<feature type="compositionally biased region" description="Pro residues" evidence="1">
    <location>
        <begin position="236"/>
        <end position="246"/>
    </location>
</feature>
<dbReference type="InterPro" id="IPR011050">
    <property type="entry name" value="Pectin_lyase_fold/virulence"/>
</dbReference>
<evidence type="ECO:0000313" key="5">
    <source>
        <dbReference type="Proteomes" id="UP000295633"/>
    </source>
</evidence>
<organism evidence="4 5">
    <name type="scientific">Microbacterium oleivorans</name>
    <dbReference type="NCBI Taxonomy" id="273677"/>
    <lineage>
        <taxon>Bacteria</taxon>
        <taxon>Bacillati</taxon>
        <taxon>Actinomycetota</taxon>
        <taxon>Actinomycetes</taxon>
        <taxon>Micrococcales</taxon>
        <taxon>Microbacteriaceae</taxon>
        <taxon>Microbacterium</taxon>
    </lineage>
</organism>
<evidence type="ECO:0000313" key="4">
    <source>
        <dbReference type="EMBL" id="TDL45661.1"/>
    </source>
</evidence>
<keyword evidence="2" id="KW-0732">Signal</keyword>
<dbReference type="Pfam" id="PF13229">
    <property type="entry name" value="Beta_helix"/>
    <property type="match status" value="1"/>
</dbReference>
<feature type="region of interest" description="Disordered" evidence="1">
    <location>
        <begin position="229"/>
        <end position="256"/>
    </location>
</feature>
<dbReference type="SUPFAM" id="SSF51126">
    <property type="entry name" value="Pectin lyase-like"/>
    <property type="match status" value="1"/>
</dbReference>
<feature type="domain" description="Right handed beta helix" evidence="3">
    <location>
        <begin position="470"/>
        <end position="626"/>
    </location>
</feature>
<dbReference type="Gene3D" id="2.160.20.10">
    <property type="entry name" value="Single-stranded right-handed beta-helix, Pectin lyase-like"/>
    <property type="match status" value="2"/>
</dbReference>
<proteinExistence type="predicted"/>
<evidence type="ECO:0000259" key="3">
    <source>
        <dbReference type="Pfam" id="PF13229"/>
    </source>
</evidence>
<dbReference type="AlphaFoldDB" id="A0A4R5YLY7"/>
<dbReference type="SMART" id="SM00710">
    <property type="entry name" value="PbH1"/>
    <property type="match status" value="8"/>
</dbReference>
<accession>A0A4R5YLY7</accession>